<evidence type="ECO:0000313" key="3">
    <source>
        <dbReference type="Proteomes" id="UP000028492"/>
    </source>
</evidence>
<organism evidence="2 3">
    <name type="scientific">Amycolatopsis japonica</name>
    <dbReference type="NCBI Taxonomy" id="208439"/>
    <lineage>
        <taxon>Bacteria</taxon>
        <taxon>Bacillati</taxon>
        <taxon>Actinomycetota</taxon>
        <taxon>Actinomycetes</taxon>
        <taxon>Pseudonocardiales</taxon>
        <taxon>Pseudonocardiaceae</taxon>
        <taxon>Amycolatopsis</taxon>
        <taxon>Amycolatopsis japonica group</taxon>
    </lineage>
</organism>
<feature type="domain" description="DUF4232" evidence="1">
    <location>
        <begin position="46"/>
        <end position="176"/>
    </location>
</feature>
<accession>A0A075UXC9</accession>
<protein>
    <recommendedName>
        <fullName evidence="1">DUF4232 domain-containing protein</fullName>
    </recommendedName>
</protein>
<dbReference type="InterPro" id="IPR025326">
    <property type="entry name" value="DUF4232"/>
</dbReference>
<dbReference type="Proteomes" id="UP000028492">
    <property type="component" value="Chromosome"/>
</dbReference>
<dbReference type="RefSeq" id="WP_051972640.1">
    <property type="nucleotide sequence ID" value="NZ_CP008953.1"/>
</dbReference>
<dbReference type="eggNOG" id="ENOG5032UK2">
    <property type="taxonomic scope" value="Bacteria"/>
</dbReference>
<sequence length="182" mass="18488">MLGKAIVTVAGTALAVAGCGEPPPPPPPVPPTVHTPDPGPVVPAGCLDTGVTVKSGPVEAALGHRAVVLTLTNCGTTPRTLTGYPEIRLLDKEKRPMNVAVEHGTSYMAIDPGVSPQTVQPGGTLLSVVSWSNTVTVGSPEAGAYVTVAAAKGDPEQRITVDTDLGTTGKLTLTAWNAKLKN</sequence>
<dbReference type="PROSITE" id="PS51257">
    <property type="entry name" value="PROKAR_LIPOPROTEIN"/>
    <property type="match status" value="1"/>
</dbReference>
<keyword evidence="3" id="KW-1185">Reference proteome</keyword>
<gene>
    <name evidence="2" type="ORF">AJAP_30425</name>
</gene>
<name>A0A075UXC9_9PSEU</name>
<evidence type="ECO:0000313" key="2">
    <source>
        <dbReference type="EMBL" id="AIG78907.1"/>
    </source>
</evidence>
<dbReference type="EMBL" id="CP008953">
    <property type="protein sequence ID" value="AIG78907.1"/>
    <property type="molecule type" value="Genomic_DNA"/>
</dbReference>
<dbReference type="Pfam" id="PF14016">
    <property type="entry name" value="DUF4232"/>
    <property type="match status" value="1"/>
</dbReference>
<reference evidence="2 3" key="1">
    <citation type="journal article" date="2014" name="J. Biotechnol.">
        <title>Complete genome sequence of the actinobacterium Amycolatopsis japonica MG417-CF17(T) (=DSM 44213T) producing (S,S)-N,N'-ethylenediaminedisuccinic acid.</title>
        <authorList>
            <person name="Stegmann E."/>
            <person name="Albersmeier A."/>
            <person name="Spohn M."/>
            <person name="Gert H."/>
            <person name="Weber T."/>
            <person name="Wohlleben W."/>
            <person name="Kalinowski J."/>
            <person name="Ruckert C."/>
        </authorList>
    </citation>
    <scope>NUCLEOTIDE SEQUENCE [LARGE SCALE GENOMIC DNA]</scope>
    <source>
        <strain evidence="3">MG417-CF17 (DSM 44213)</strain>
    </source>
</reference>
<dbReference type="STRING" id="208439.AJAP_30425"/>
<evidence type="ECO:0000259" key="1">
    <source>
        <dbReference type="Pfam" id="PF14016"/>
    </source>
</evidence>
<dbReference type="HOGENOM" id="CLU_060528_2_0_11"/>
<proteinExistence type="predicted"/>
<dbReference type="AlphaFoldDB" id="A0A075UXC9"/>
<dbReference type="KEGG" id="aja:AJAP_30425"/>